<dbReference type="EMBL" id="JBHTBD010000005">
    <property type="protein sequence ID" value="MFC7295682.1"/>
    <property type="molecule type" value="Genomic_DNA"/>
</dbReference>
<keyword evidence="2" id="KW-1185">Reference proteome</keyword>
<proteinExistence type="predicted"/>
<evidence type="ECO:0000313" key="1">
    <source>
        <dbReference type="EMBL" id="MFC7295682.1"/>
    </source>
</evidence>
<organism evidence="1 2">
    <name type="scientific">Marinobacter aromaticivorans</name>
    <dbReference type="NCBI Taxonomy" id="1494078"/>
    <lineage>
        <taxon>Bacteria</taxon>
        <taxon>Pseudomonadati</taxon>
        <taxon>Pseudomonadota</taxon>
        <taxon>Gammaproteobacteria</taxon>
        <taxon>Pseudomonadales</taxon>
        <taxon>Marinobacteraceae</taxon>
        <taxon>Marinobacter</taxon>
    </lineage>
</organism>
<reference evidence="2" key="1">
    <citation type="journal article" date="2019" name="Int. J. Syst. Evol. Microbiol.">
        <title>The Global Catalogue of Microorganisms (GCM) 10K type strain sequencing project: providing services to taxonomists for standard genome sequencing and annotation.</title>
        <authorList>
            <consortium name="The Broad Institute Genomics Platform"/>
            <consortium name="The Broad Institute Genome Sequencing Center for Infectious Disease"/>
            <person name="Wu L."/>
            <person name="Ma J."/>
        </authorList>
    </citation>
    <scope>NUCLEOTIDE SEQUENCE [LARGE SCALE GENOMIC DNA]</scope>
    <source>
        <strain evidence="2">CCUG 60559</strain>
    </source>
</reference>
<protein>
    <submittedName>
        <fullName evidence="1">Uncharacterized protein</fullName>
    </submittedName>
</protein>
<gene>
    <name evidence="1" type="ORF">ACFQQA_13220</name>
</gene>
<dbReference type="Proteomes" id="UP001596506">
    <property type="component" value="Unassembled WGS sequence"/>
</dbReference>
<evidence type="ECO:0000313" key="2">
    <source>
        <dbReference type="Proteomes" id="UP001596506"/>
    </source>
</evidence>
<dbReference type="RefSeq" id="WP_227521046.1">
    <property type="nucleotide sequence ID" value="NZ_JBHTBD010000005.1"/>
</dbReference>
<accession>A0ABW2IXR2</accession>
<name>A0ABW2IXR2_9GAMM</name>
<comment type="caution">
    <text evidence="1">The sequence shown here is derived from an EMBL/GenBank/DDBJ whole genome shotgun (WGS) entry which is preliminary data.</text>
</comment>
<sequence length="225" mass="24331">MNHQHRPAASNAGAAFLRKHPARLAAGIALALAGSAALPAIAGVQVMSSDEMVETYVKDSAVIVVPKENRKTEADRKRIIRALTISPGEPVITEAEEEAYREASQRLTEEGRSDALANAEEEFLRRALLLPQEELARAQPPAEFTPNIPPLIFGQQMQIPDEPFTQTFLNDQLGIGFDGQNVNFSIGNPPGIDRIQLPQGINEGPITLTPRPGGGFDLSIQVPDQ</sequence>